<dbReference type="PANTHER" id="PTHR36456">
    <property type="entry name" value="UPF0232 PROTEIN SCO3875"/>
    <property type="match status" value="1"/>
</dbReference>
<name>A0A161PVW0_9FIRM</name>
<evidence type="ECO:0008006" key="3">
    <source>
        <dbReference type="Google" id="ProtNLM"/>
    </source>
</evidence>
<keyword evidence="2" id="KW-1185">Reference proteome</keyword>
<evidence type="ECO:0000313" key="1">
    <source>
        <dbReference type="EMBL" id="KYO67251.1"/>
    </source>
</evidence>
<gene>
    <name evidence="1" type="ORF">ATZ99_05370</name>
</gene>
<dbReference type="EMBL" id="LOHZ01000022">
    <property type="protein sequence ID" value="KYO67251.1"/>
    <property type="molecule type" value="Genomic_DNA"/>
</dbReference>
<comment type="caution">
    <text evidence="1">The sequence shown here is derived from an EMBL/GenBank/DDBJ whole genome shotgun (WGS) entry which is preliminary data.</text>
</comment>
<dbReference type="Proteomes" id="UP000075737">
    <property type="component" value="Unassembled WGS sequence"/>
</dbReference>
<protein>
    <recommendedName>
        <fullName evidence="3">DUF721 domain-containing protein</fullName>
    </recommendedName>
</protein>
<dbReference type="Pfam" id="PF05258">
    <property type="entry name" value="DciA"/>
    <property type="match status" value="1"/>
</dbReference>
<proteinExistence type="predicted"/>
<dbReference type="OrthoDB" id="46633at2"/>
<accession>A0A161PVW0</accession>
<dbReference type="AlphaFoldDB" id="A0A161PVW0"/>
<evidence type="ECO:0000313" key="2">
    <source>
        <dbReference type="Proteomes" id="UP000075737"/>
    </source>
</evidence>
<dbReference type="InterPro" id="IPR007922">
    <property type="entry name" value="DciA-like"/>
</dbReference>
<dbReference type="STRING" id="520767.ATZ99_05370"/>
<organism evidence="1 2">
    <name type="scientific">Thermovenabulum gondwanense</name>
    <dbReference type="NCBI Taxonomy" id="520767"/>
    <lineage>
        <taxon>Bacteria</taxon>
        <taxon>Bacillati</taxon>
        <taxon>Bacillota</taxon>
        <taxon>Clostridia</taxon>
        <taxon>Thermosediminibacterales</taxon>
        <taxon>Thermosediminibacteraceae</taxon>
        <taxon>Thermovenabulum</taxon>
    </lineage>
</organism>
<reference evidence="1 2" key="1">
    <citation type="submission" date="2015-12" db="EMBL/GenBank/DDBJ databases">
        <title>Draft genome of Thermovenabulum gondwanense isolated from a red thermophilic microbial mat colonisisng an outflow channel of a bore well.</title>
        <authorList>
            <person name="Patel B.K."/>
        </authorList>
    </citation>
    <scope>NUCLEOTIDE SEQUENCE [LARGE SCALE GENOMIC DNA]</scope>
    <source>
        <strain evidence="1 2">R270</strain>
    </source>
</reference>
<dbReference type="PANTHER" id="PTHR36456:SF1">
    <property type="entry name" value="UPF0232 PROTEIN SCO3875"/>
    <property type="match status" value="1"/>
</dbReference>
<sequence length="161" mass="19377">MEKISDVLKKRYKVLDVNLKLTEAIIRIYYKDIVGHEIYKISEPIALKGKTLFLGVKNSVWAHHLLYFKEEIIKKINSRFSKRVVRDLRFVVSWEEKNREEEKYNEFNEELYIPLDLTNVNLPDEKTAWIDRVCADIDDEVLKEKLKEIMKKDVIFKMQKR</sequence>
<dbReference type="RefSeq" id="WP_068747711.1">
    <property type="nucleotide sequence ID" value="NZ_LOHZ01000022.1"/>
</dbReference>